<dbReference type="PANTHER" id="PTHR24221">
    <property type="entry name" value="ATP-BINDING CASSETTE SUB-FAMILY B"/>
    <property type="match status" value="1"/>
</dbReference>
<sequence>MSMFGGGFGGPGSGPGGAPMGGVGGAGPKGQSGSGIPFSGIPAELMAGVERLEANEPTHPVPRETFTQRPRGERPLSMFSMAFAHRSVFVWAVLLVVLETLLLQAGPYLVQVGIDHGMVPGDRKVLLLAASGFVVSVIAGWLATSARIRQTGRLAADATRNLRIRVFGHLQRLSMDYYTEEKAGVIMTRMSSDIEALQQLFQEGLAQFAVQGLTMLLVTVVLFSYDVELAAITLLLVVPLLLATSIWFRRASDVGYGRQRDTIAAMFSDLSESLQGARVVTAHNRQDRNVVNHRAFTGRYRDANDFTGHIAAIYGPGTSVIGMAGMAALLFIGGRMVLRNELSLGELTAFVLYLNAFFAPVQQLVQLYTNYQQGRAAVTKLRELLAVQPTVLEHPEPVDLPAVRGEIKFKGVFFGYQESRPVLKNVNLHIAPGETVACVGPTGAGKSTLAKLVTRLHDPDRGQILIDGVDLRLVSLSSLRRQIGVVPQEPFMFVGSLRDNLAFAKPEATDDEIWAAVDAVGLRELVERHELGLDAPLHERGQSVSSGQRQLLALARAFLAQPRIVVLDEATSNLDLRSELRVEQALDRLLEGRSALLIAHRLSTAMRADRIIVVDESGILETGSHTELLAAQGRYADMFATWSAHT</sequence>
<proteinExistence type="inferred from homology"/>
<dbReference type="SMART" id="SM00382">
    <property type="entry name" value="AAA"/>
    <property type="match status" value="1"/>
</dbReference>
<evidence type="ECO:0000259" key="12">
    <source>
        <dbReference type="PROSITE" id="PS50893"/>
    </source>
</evidence>
<keyword evidence="2" id="KW-0813">Transport</keyword>
<keyword evidence="5" id="KW-0547">Nucleotide-binding</keyword>
<evidence type="ECO:0000256" key="7">
    <source>
        <dbReference type="ARBA" id="ARBA00022989"/>
    </source>
</evidence>
<dbReference type="PROSITE" id="PS00211">
    <property type="entry name" value="ABC_TRANSPORTER_1"/>
    <property type="match status" value="1"/>
</dbReference>
<evidence type="ECO:0000256" key="4">
    <source>
        <dbReference type="ARBA" id="ARBA00022692"/>
    </source>
</evidence>
<dbReference type="GO" id="GO:0005524">
    <property type="term" value="F:ATP binding"/>
    <property type="evidence" value="ECO:0007669"/>
    <property type="project" value="UniProtKB-KW"/>
</dbReference>
<comment type="similarity">
    <text evidence="9">Belongs to the ABC transporter superfamily. Lipid exporter (TC 3.A.1.106) family.</text>
</comment>
<evidence type="ECO:0000313" key="15">
    <source>
        <dbReference type="Proteomes" id="UP000612899"/>
    </source>
</evidence>
<dbReference type="GO" id="GO:0140359">
    <property type="term" value="F:ABC-type transporter activity"/>
    <property type="evidence" value="ECO:0007669"/>
    <property type="project" value="InterPro"/>
</dbReference>
<dbReference type="InterPro" id="IPR003593">
    <property type="entry name" value="AAA+_ATPase"/>
</dbReference>
<dbReference type="GO" id="GO:0005886">
    <property type="term" value="C:plasma membrane"/>
    <property type="evidence" value="ECO:0007669"/>
    <property type="project" value="UniProtKB-SubCell"/>
</dbReference>
<feature type="region of interest" description="Disordered" evidence="10">
    <location>
        <begin position="1"/>
        <end position="34"/>
    </location>
</feature>
<evidence type="ECO:0000256" key="3">
    <source>
        <dbReference type="ARBA" id="ARBA00022475"/>
    </source>
</evidence>
<protein>
    <recommendedName>
        <fullName evidence="16">ABC transporter ATP-binding protein</fullName>
    </recommendedName>
</protein>
<dbReference type="InterPro" id="IPR011527">
    <property type="entry name" value="ABC1_TM_dom"/>
</dbReference>
<evidence type="ECO:0000256" key="11">
    <source>
        <dbReference type="SAM" id="Phobius"/>
    </source>
</evidence>
<evidence type="ECO:0000259" key="13">
    <source>
        <dbReference type="PROSITE" id="PS50929"/>
    </source>
</evidence>
<dbReference type="InterPro" id="IPR017871">
    <property type="entry name" value="ABC_transporter-like_CS"/>
</dbReference>
<keyword evidence="4 11" id="KW-0812">Transmembrane</keyword>
<feature type="transmembrane region" description="Helical" evidence="11">
    <location>
        <begin position="125"/>
        <end position="144"/>
    </location>
</feature>
<keyword evidence="15" id="KW-1185">Reference proteome</keyword>
<feature type="transmembrane region" description="Helical" evidence="11">
    <location>
        <begin position="88"/>
        <end position="105"/>
    </location>
</feature>
<feature type="transmembrane region" description="Helical" evidence="11">
    <location>
        <begin position="229"/>
        <end position="248"/>
    </location>
</feature>
<keyword evidence="6" id="KW-0067">ATP-binding</keyword>
<organism evidence="14 15">
    <name type="scientific">Rhizocola hellebori</name>
    <dbReference type="NCBI Taxonomy" id="1392758"/>
    <lineage>
        <taxon>Bacteria</taxon>
        <taxon>Bacillati</taxon>
        <taxon>Actinomycetota</taxon>
        <taxon>Actinomycetes</taxon>
        <taxon>Micromonosporales</taxon>
        <taxon>Micromonosporaceae</taxon>
        <taxon>Rhizocola</taxon>
    </lineage>
</organism>
<accession>A0A8J3QBD5</accession>
<dbReference type="Gene3D" id="1.20.1560.10">
    <property type="entry name" value="ABC transporter type 1, transmembrane domain"/>
    <property type="match status" value="1"/>
</dbReference>
<dbReference type="InterPro" id="IPR036640">
    <property type="entry name" value="ABC1_TM_sf"/>
</dbReference>
<evidence type="ECO:0008006" key="16">
    <source>
        <dbReference type="Google" id="ProtNLM"/>
    </source>
</evidence>
<dbReference type="CDD" id="cd18546">
    <property type="entry name" value="ABC_6TM_Rv0194_D2_like"/>
    <property type="match status" value="1"/>
</dbReference>
<gene>
    <name evidence="14" type="ORF">Rhe02_46450</name>
</gene>
<dbReference type="InterPro" id="IPR039421">
    <property type="entry name" value="Type_1_exporter"/>
</dbReference>
<dbReference type="Pfam" id="PF00005">
    <property type="entry name" value="ABC_tran"/>
    <property type="match status" value="1"/>
</dbReference>
<feature type="transmembrane region" description="Helical" evidence="11">
    <location>
        <begin position="205"/>
        <end position="223"/>
    </location>
</feature>
<evidence type="ECO:0000256" key="8">
    <source>
        <dbReference type="ARBA" id="ARBA00023136"/>
    </source>
</evidence>
<dbReference type="Gene3D" id="3.40.50.300">
    <property type="entry name" value="P-loop containing nucleotide triphosphate hydrolases"/>
    <property type="match status" value="1"/>
</dbReference>
<evidence type="ECO:0000256" key="5">
    <source>
        <dbReference type="ARBA" id="ARBA00022741"/>
    </source>
</evidence>
<dbReference type="SUPFAM" id="SSF90123">
    <property type="entry name" value="ABC transporter transmembrane region"/>
    <property type="match status" value="1"/>
</dbReference>
<reference evidence="14" key="1">
    <citation type="submission" date="2021-01" db="EMBL/GenBank/DDBJ databases">
        <title>Whole genome shotgun sequence of Rhizocola hellebori NBRC 109834.</title>
        <authorList>
            <person name="Komaki H."/>
            <person name="Tamura T."/>
        </authorList>
    </citation>
    <scope>NUCLEOTIDE SEQUENCE</scope>
    <source>
        <strain evidence="14">NBRC 109834</strain>
    </source>
</reference>
<keyword evidence="7 11" id="KW-1133">Transmembrane helix</keyword>
<keyword evidence="3" id="KW-1003">Cell membrane</keyword>
<comment type="caution">
    <text evidence="14">The sequence shown here is derived from an EMBL/GenBank/DDBJ whole genome shotgun (WGS) entry which is preliminary data.</text>
</comment>
<dbReference type="Proteomes" id="UP000612899">
    <property type="component" value="Unassembled WGS sequence"/>
</dbReference>
<dbReference type="PANTHER" id="PTHR24221:SF654">
    <property type="entry name" value="ATP-BINDING CASSETTE SUB-FAMILY B MEMBER 6"/>
    <property type="match status" value="1"/>
</dbReference>
<dbReference type="RefSeq" id="WP_203910391.1">
    <property type="nucleotide sequence ID" value="NZ_BONY01000028.1"/>
</dbReference>
<dbReference type="PROSITE" id="PS50929">
    <property type="entry name" value="ABC_TM1F"/>
    <property type="match status" value="1"/>
</dbReference>
<dbReference type="GO" id="GO:0034040">
    <property type="term" value="F:ATPase-coupled lipid transmembrane transporter activity"/>
    <property type="evidence" value="ECO:0007669"/>
    <property type="project" value="TreeGrafter"/>
</dbReference>
<dbReference type="FunFam" id="3.40.50.300:FF:000299">
    <property type="entry name" value="ABC transporter ATP-binding protein/permease"/>
    <property type="match status" value="1"/>
</dbReference>
<evidence type="ECO:0000313" key="14">
    <source>
        <dbReference type="EMBL" id="GIH06578.1"/>
    </source>
</evidence>
<feature type="compositionally biased region" description="Gly residues" evidence="10">
    <location>
        <begin position="1"/>
        <end position="33"/>
    </location>
</feature>
<evidence type="ECO:0000256" key="10">
    <source>
        <dbReference type="SAM" id="MobiDB-lite"/>
    </source>
</evidence>
<dbReference type="AlphaFoldDB" id="A0A8J3QBD5"/>
<evidence type="ECO:0000256" key="9">
    <source>
        <dbReference type="ARBA" id="ARBA00061644"/>
    </source>
</evidence>
<evidence type="ECO:0000256" key="2">
    <source>
        <dbReference type="ARBA" id="ARBA00022448"/>
    </source>
</evidence>
<comment type="subcellular location">
    <subcellularLocation>
        <location evidence="1">Cell membrane</location>
        <topology evidence="1">Multi-pass membrane protein</topology>
    </subcellularLocation>
</comment>
<dbReference type="EMBL" id="BONY01000028">
    <property type="protein sequence ID" value="GIH06578.1"/>
    <property type="molecule type" value="Genomic_DNA"/>
</dbReference>
<dbReference type="InterPro" id="IPR003439">
    <property type="entry name" value="ABC_transporter-like_ATP-bd"/>
</dbReference>
<dbReference type="Pfam" id="PF00664">
    <property type="entry name" value="ABC_membrane"/>
    <property type="match status" value="1"/>
</dbReference>
<keyword evidence="8 11" id="KW-0472">Membrane</keyword>
<dbReference type="InterPro" id="IPR027417">
    <property type="entry name" value="P-loop_NTPase"/>
</dbReference>
<dbReference type="SUPFAM" id="SSF52540">
    <property type="entry name" value="P-loop containing nucleoside triphosphate hydrolases"/>
    <property type="match status" value="1"/>
</dbReference>
<evidence type="ECO:0000256" key="6">
    <source>
        <dbReference type="ARBA" id="ARBA00022840"/>
    </source>
</evidence>
<dbReference type="GO" id="GO:0016887">
    <property type="term" value="F:ATP hydrolysis activity"/>
    <property type="evidence" value="ECO:0007669"/>
    <property type="project" value="InterPro"/>
</dbReference>
<feature type="transmembrane region" description="Helical" evidence="11">
    <location>
        <begin position="311"/>
        <end position="332"/>
    </location>
</feature>
<feature type="domain" description="ABC transmembrane type-1" evidence="13">
    <location>
        <begin position="90"/>
        <end position="373"/>
    </location>
</feature>
<feature type="domain" description="ABC transporter" evidence="12">
    <location>
        <begin position="407"/>
        <end position="641"/>
    </location>
</feature>
<evidence type="ECO:0000256" key="1">
    <source>
        <dbReference type="ARBA" id="ARBA00004651"/>
    </source>
</evidence>
<name>A0A8J3QBD5_9ACTN</name>
<dbReference type="PROSITE" id="PS50893">
    <property type="entry name" value="ABC_TRANSPORTER_2"/>
    <property type="match status" value="1"/>
</dbReference>